<keyword evidence="3 6" id="KW-0436">Ligase</keyword>
<comment type="caution">
    <text evidence="6">The sequence shown here is derived from an EMBL/GenBank/DDBJ whole genome shotgun (WGS) entry which is preliminary data.</text>
</comment>
<organism evidence="6 7">
    <name type="scientific">Saccharopolyspora erythraea</name>
    <name type="common">Streptomyces erythraeus</name>
    <dbReference type="NCBI Taxonomy" id="1836"/>
    <lineage>
        <taxon>Bacteria</taxon>
        <taxon>Bacillati</taxon>
        <taxon>Actinomycetota</taxon>
        <taxon>Actinomycetes</taxon>
        <taxon>Pseudonocardiales</taxon>
        <taxon>Pseudonocardiaceae</taxon>
        <taxon>Saccharopolyspora</taxon>
    </lineage>
</organism>
<dbReference type="NCBIfam" id="NF006078">
    <property type="entry name" value="PRK08224.1"/>
    <property type="match status" value="1"/>
</dbReference>
<gene>
    <name evidence="6" type="ORF">GCM10009533_16840</name>
</gene>
<dbReference type="CDD" id="cd07905">
    <property type="entry name" value="Adenylation_DNA_ligase_LigC"/>
    <property type="match status" value="1"/>
</dbReference>
<comment type="similarity">
    <text evidence="1">Belongs to the ATP-dependent DNA ligase family.</text>
</comment>
<accession>A0ABP3MDJ7</accession>
<evidence type="ECO:0000313" key="7">
    <source>
        <dbReference type="Proteomes" id="UP001500729"/>
    </source>
</evidence>
<dbReference type="InterPro" id="IPR044117">
    <property type="entry name" value="OBF_LigC-like"/>
</dbReference>
<dbReference type="InterPro" id="IPR044119">
    <property type="entry name" value="Adenylation_LigC-like"/>
</dbReference>
<evidence type="ECO:0000256" key="1">
    <source>
        <dbReference type="ARBA" id="ARBA00007572"/>
    </source>
</evidence>
<dbReference type="InterPro" id="IPR050191">
    <property type="entry name" value="ATP-dep_DNA_ligase"/>
</dbReference>
<dbReference type="Gene3D" id="2.40.50.140">
    <property type="entry name" value="Nucleic acid-binding proteins"/>
    <property type="match status" value="1"/>
</dbReference>
<dbReference type="PROSITE" id="PS50160">
    <property type="entry name" value="DNA_LIGASE_A3"/>
    <property type="match status" value="1"/>
</dbReference>
<evidence type="ECO:0000259" key="5">
    <source>
        <dbReference type="PROSITE" id="PS50160"/>
    </source>
</evidence>
<evidence type="ECO:0000256" key="2">
    <source>
        <dbReference type="ARBA" id="ARBA00012727"/>
    </source>
</evidence>
<dbReference type="Gene3D" id="3.30.470.30">
    <property type="entry name" value="DNA ligase/mRNA capping enzyme"/>
    <property type="match status" value="1"/>
</dbReference>
<feature type="domain" description="ATP-dependent DNA ligase family profile" evidence="5">
    <location>
        <begin position="114"/>
        <end position="238"/>
    </location>
</feature>
<dbReference type="InterPro" id="IPR012340">
    <property type="entry name" value="NA-bd_OB-fold"/>
</dbReference>
<keyword evidence="7" id="KW-1185">Reference proteome</keyword>
<name>A0ABP3MDJ7_SACER</name>
<proteinExistence type="inferred from homology"/>
<dbReference type="CDD" id="cd07970">
    <property type="entry name" value="OBF_DNA_ligase_LigC"/>
    <property type="match status" value="1"/>
</dbReference>
<dbReference type="EMBL" id="BAAAGS010000008">
    <property type="protein sequence ID" value="GAA0518377.1"/>
    <property type="molecule type" value="Genomic_DNA"/>
</dbReference>
<dbReference type="Pfam" id="PF04679">
    <property type="entry name" value="DNA_ligase_A_C"/>
    <property type="match status" value="1"/>
</dbReference>
<protein>
    <recommendedName>
        <fullName evidence="2">DNA ligase (ATP)</fullName>
        <ecNumber evidence="2">6.5.1.1</ecNumber>
    </recommendedName>
</protein>
<dbReference type="RefSeq" id="WP_009942668.1">
    <property type="nucleotide sequence ID" value="NZ_BAAAGS010000008.1"/>
</dbReference>
<comment type="catalytic activity">
    <reaction evidence="4">
        <text>ATP + (deoxyribonucleotide)n-3'-hydroxyl + 5'-phospho-(deoxyribonucleotide)m = (deoxyribonucleotide)n+m + AMP + diphosphate.</text>
        <dbReference type="EC" id="6.5.1.1"/>
    </reaction>
</comment>
<evidence type="ECO:0000256" key="3">
    <source>
        <dbReference type="ARBA" id="ARBA00022598"/>
    </source>
</evidence>
<dbReference type="PANTHER" id="PTHR45674">
    <property type="entry name" value="DNA LIGASE 1/3 FAMILY MEMBER"/>
    <property type="match status" value="1"/>
</dbReference>
<dbReference type="Proteomes" id="UP001500729">
    <property type="component" value="Unassembled WGS sequence"/>
</dbReference>
<dbReference type="SUPFAM" id="SSF56091">
    <property type="entry name" value="DNA ligase/mRNA capping enzyme, catalytic domain"/>
    <property type="match status" value="1"/>
</dbReference>
<sequence>MTLPLHPPVKPMLASPVDGVPERAGLFFEPKWDGFRCLVFADPGAAEPLFLQSRTGKSLNRYFPEVLADLGRALTRPAVLDGELVVTRQDEHGDRLDWDALTERIHPAASRVKLLAERTPATFIAFDLLALDDRDLCGEPFSTRRELLSGLESDHSGLRTTPATQDHALAGEWFRVFEGAGLDGLIAKDADGRYEPGKRTMLKVKHARTADCVVAGLRWHANTEPGTAVGSLLLGLHDDRSVLHHVGVVGAFPAARRRELATSLAPLLSAEDHPWLGPHAEDGRRLPGGVTRWRSGELVWEPLRPEKVVEVAYDHTEGAMPSRFRHTTQFVRWRPDRDPESCRYDQLEEPARYDLDSVLSGTVRAQDAGT</sequence>
<dbReference type="Pfam" id="PF01068">
    <property type="entry name" value="DNA_ligase_A_M"/>
    <property type="match status" value="1"/>
</dbReference>
<dbReference type="InterPro" id="IPR012309">
    <property type="entry name" value="DNA_ligase_ATP-dep_C"/>
</dbReference>
<dbReference type="GO" id="GO:0016874">
    <property type="term" value="F:ligase activity"/>
    <property type="evidence" value="ECO:0007669"/>
    <property type="project" value="UniProtKB-KW"/>
</dbReference>
<dbReference type="PANTHER" id="PTHR45674:SF4">
    <property type="entry name" value="DNA LIGASE 1"/>
    <property type="match status" value="1"/>
</dbReference>
<dbReference type="SUPFAM" id="SSF50249">
    <property type="entry name" value="Nucleic acid-binding proteins"/>
    <property type="match status" value="1"/>
</dbReference>
<reference evidence="7" key="1">
    <citation type="journal article" date="2019" name="Int. J. Syst. Evol. Microbiol.">
        <title>The Global Catalogue of Microorganisms (GCM) 10K type strain sequencing project: providing services to taxonomists for standard genome sequencing and annotation.</title>
        <authorList>
            <consortium name="The Broad Institute Genomics Platform"/>
            <consortium name="The Broad Institute Genome Sequencing Center for Infectious Disease"/>
            <person name="Wu L."/>
            <person name="Ma J."/>
        </authorList>
    </citation>
    <scope>NUCLEOTIDE SEQUENCE [LARGE SCALE GENOMIC DNA]</scope>
    <source>
        <strain evidence="7">JCM 10303</strain>
    </source>
</reference>
<dbReference type="InterPro" id="IPR012310">
    <property type="entry name" value="DNA_ligase_ATP-dep_cent"/>
</dbReference>
<evidence type="ECO:0000256" key="4">
    <source>
        <dbReference type="ARBA" id="ARBA00034003"/>
    </source>
</evidence>
<evidence type="ECO:0000313" key="6">
    <source>
        <dbReference type="EMBL" id="GAA0518377.1"/>
    </source>
</evidence>
<dbReference type="EC" id="6.5.1.1" evidence="2"/>